<dbReference type="PANTHER" id="PTHR11820">
    <property type="entry name" value="ACYLPYRUVASE"/>
    <property type="match status" value="1"/>
</dbReference>
<dbReference type="AlphaFoldDB" id="A0A6P8Y9L3"/>
<protein>
    <recommendedName>
        <fullName evidence="5">oxaloacetate tautomerase</fullName>
        <ecNumber evidence="5">5.3.2.2</ecNumber>
    </recommendedName>
    <alternativeName>
        <fullName evidence="3">Fumarylacetoacetate hydrolase domain-containing protein 1</fullName>
    </alternativeName>
</protein>
<accession>A0A6P8Y9L3</accession>
<dbReference type="GO" id="GO:0050163">
    <property type="term" value="F:oxaloacetate tautomerase activity"/>
    <property type="evidence" value="ECO:0007669"/>
    <property type="project" value="UniProtKB-EC"/>
</dbReference>
<dbReference type="EC" id="5.3.2.2" evidence="5"/>
<evidence type="ECO:0000259" key="6">
    <source>
        <dbReference type="Pfam" id="PF01557"/>
    </source>
</evidence>
<organism evidence="8">
    <name type="scientific">Thrips palmi</name>
    <name type="common">Melon thrips</name>
    <dbReference type="NCBI Taxonomy" id="161013"/>
    <lineage>
        <taxon>Eukaryota</taxon>
        <taxon>Metazoa</taxon>
        <taxon>Ecdysozoa</taxon>
        <taxon>Arthropoda</taxon>
        <taxon>Hexapoda</taxon>
        <taxon>Insecta</taxon>
        <taxon>Pterygota</taxon>
        <taxon>Neoptera</taxon>
        <taxon>Paraneoptera</taxon>
        <taxon>Thysanoptera</taxon>
        <taxon>Terebrantia</taxon>
        <taxon>Thripoidea</taxon>
        <taxon>Thripidae</taxon>
        <taxon>Thrips</taxon>
    </lineage>
</organism>
<evidence type="ECO:0000256" key="1">
    <source>
        <dbReference type="ARBA" id="ARBA00010211"/>
    </source>
</evidence>
<dbReference type="KEGG" id="tpal:117639173"/>
<dbReference type="InParanoid" id="A0A6P8Y9L3"/>
<dbReference type="SUPFAM" id="SSF56529">
    <property type="entry name" value="FAH"/>
    <property type="match status" value="1"/>
</dbReference>
<dbReference type="GO" id="GO:0018773">
    <property type="term" value="F:acetylpyruvate hydrolase activity"/>
    <property type="evidence" value="ECO:0007669"/>
    <property type="project" value="TreeGrafter"/>
</dbReference>
<gene>
    <name evidence="8" type="primary">LOC117639173</name>
</gene>
<evidence type="ECO:0000256" key="5">
    <source>
        <dbReference type="ARBA" id="ARBA00044973"/>
    </source>
</evidence>
<dbReference type="GeneID" id="117639173"/>
<evidence type="ECO:0000256" key="3">
    <source>
        <dbReference type="ARBA" id="ARBA00042340"/>
    </source>
</evidence>
<sequence length="228" mass="24499">MAPTQQQQTLERFVETGKKVIGAGLNYKSFAAKEKLPHPVAPVVFLKATSSYLKAGRPLQVPAGDQVNAEVELGVVIGRTCSRVSEQDAPDFVGGYCLALDMTNITLLNKLRASSGPWALAKAFDSACPVSDFIPKDKLPTPQMTRIWMKVNGELKQDESTSDMIFPIAHLVSYISHYMTLEPGDVILTGTPAGPCPLRPGDAVECGLDSVHCAMQLNFNVEAAPSAP</sequence>
<dbReference type="PANTHER" id="PTHR11820:SF7">
    <property type="entry name" value="ACYLPYRUVASE FAHD1, MITOCHONDRIAL"/>
    <property type="match status" value="1"/>
</dbReference>
<dbReference type="FunCoup" id="A0A6P8Y9L3">
    <property type="interactions" value="1489"/>
</dbReference>
<comment type="catalytic activity">
    <reaction evidence="4">
        <text>oxaloacetate = enol-oxaloacetate</text>
        <dbReference type="Rhea" id="RHEA:16021"/>
        <dbReference type="ChEBI" id="CHEBI:16452"/>
        <dbReference type="ChEBI" id="CHEBI:17479"/>
        <dbReference type="EC" id="5.3.2.2"/>
    </reaction>
    <physiologicalReaction direction="right-to-left" evidence="4">
        <dbReference type="Rhea" id="RHEA:16023"/>
    </physiologicalReaction>
</comment>
<feature type="domain" description="Fumarylacetoacetase-like C-terminal" evidence="6">
    <location>
        <begin position="19"/>
        <end position="209"/>
    </location>
</feature>
<evidence type="ECO:0000313" key="8">
    <source>
        <dbReference type="RefSeq" id="XP_034230467.1"/>
    </source>
</evidence>
<name>A0A6P8Y9L3_THRPL</name>
<evidence type="ECO:0000313" key="7">
    <source>
        <dbReference type="Proteomes" id="UP000515158"/>
    </source>
</evidence>
<evidence type="ECO:0000256" key="2">
    <source>
        <dbReference type="ARBA" id="ARBA00022723"/>
    </source>
</evidence>
<dbReference type="GO" id="GO:0046872">
    <property type="term" value="F:metal ion binding"/>
    <property type="evidence" value="ECO:0007669"/>
    <property type="project" value="UniProtKB-KW"/>
</dbReference>
<dbReference type="GO" id="GO:0005739">
    <property type="term" value="C:mitochondrion"/>
    <property type="evidence" value="ECO:0007669"/>
    <property type="project" value="TreeGrafter"/>
</dbReference>
<keyword evidence="2" id="KW-0479">Metal-binding</keyword>
<dbReference type="Pfam" id="PF01557">
    <property type="entry name" value="FAA_hydrolase"/>
    <property type="match status" value="1"/>
</dbReference>
<evidence type="ECO:0000256" key="4">
    <source>
        <dbReference type="ARBA" id="ARBA00044911"/>
    </source>
</evidence>
<keyword evidence="7" id="KW-1185">Reference proteome</keyword>
<dbReference type="InterPro" id="IPR011234">
    <property type="entry name" value="Fumarylacetoacetase-like_C"/>
</dbReference>
<dbReference type="InterPro" id="IPR036663">
    <property type="entry name" value="Fumarylacetoacetase_C_sf"/>
</dbReference>
<reference evidence="8" key="1">
    <citation type="submission" date="2025-08" db="UniProtKB">
        <authorList>
            <consortium name="RefSeq"/>
        </authorList>
    </citation>
    <scope>IDENTIFICATION</scope>
    <source>
        <tissue evidence="8">Total insect</tissue>
    </source>
</reference>
<dbReference type="Gene3D" id="3.90.850.10">
    <property type="entry name" value="Fumarylacetoacetase-like, C-terminal domain"/>
    <property type="match status" value="1"/>
</dbReference>
<comment type="similarity">
    <text evidence="1">Belongs to the FAH family.</text>
</comment>
<proteinExistence type="inferred from homology"/>
<dbReference type="OrthoDB" id="411064at2759"/>
<dbReference type="Proteomes" id="UP000515158">
    <property type="component" value="Unplaced"/>
</dbReference>
<dbReference type="RefSeq" id="XP_034230467.1">
    <property type="nucleotide sequence ID" value="XM_034374576.1"/>
</dbReference>